<name>A0A540VTY5_9GAMM</name>
<protein>
    <recommendedName>
        <fullName evidence="5">Tyrosine-type recombinase/integrase</fullName>
    </recommendedName>
</protein>
<dbReference type="GO" id="GO:0003677">
    <property type="term" value="F:DNA binding"/>
    <property type="evidence" value="ECO:0007669"/>
    <property type="project" value="InterPro"/>
</dbReference>
<dbReference type="Proteomes" id="UP000315400">
    <property type="component" value="Unassembled WGS sequence"/>
</dbReference>
<comment type="caution">
    <text evidence="3">The sequence shown here is derived from an EMBL/GenBank/DDBJ whole genome shotgun (WGS) entry which is preliminary data.</text>
</comment>
<dbReference type="EMBL" id="VIFK01000021">
    <property type="protein sequence ID" value="TQF00177.1"/>
    <property type="molecule type" value="Genomic_DNA"/>
</dbReference>
<dbReference type="GO" id="GO:0006310">
    <property type="term" value="P:DNA recombination"/>
    <property type="evidence" value="ECO:0007669"/>
    <property type="project" value="UniProtKB-KW"/>
</dbReference>
<sequence length="1026" mass="113848">MTESQQLDWARLLPDMARRLATTTPDPAVVDAFIQEIRSNERGACLRTGTPPGPDADVWTRIKEALIGRLEKLAIARPELSTRPERAWAVNRAGELLDLAESYLRAYHAWPQLPRPNEAVLPSQRAAITVEAETVSLVSAIEARVLQHLAAVRDVSDGRILAGYWGWLLAIELGVCNSALLYMLVASPRDAWVINRDGVLVTLDETRAGRVALPALSAMVGAERIRPLGRPKGTAQSWLHQALKWMAISQHPEISILRLWRDLARGGHDDLVIAHWRGHGRMRPMSKADHDLYWHGAAPKDAIADDDTLLPAGQPGVNPDHRSEPDLRASRGTIDWLVNAFATFEADVGKKLAPNKRQSAHDELIDALDDRPLTGSDLLVAAYLLTLFRQGQNARKPFAASSLRRYAVALARPLRAEFGLEDLRDLAFDTVHERLQRALDAANPGDRNTLLRWIAWLARTDLLVVDPRVFSHEASERGVRTGIINTAHWRALYAWLQPVDPNGVARALLDCYFLLGMRPDEALDLRAGELITCGGDAVIRLKPFPGRTLKTDHAARTLPLGLLQEQSTTTVECLQHRAAQARAVTGGDPAARVFHKREADKSALQLVRGLRAVTGHPDLSLHSLRHSAAHLGLWQLLIQAGCVPKPVRERCFRDPLYTAEAIHANWPEIQPIPAIELKSSLLVRLAQRMGHGSHEVTCTHYLHVPEAWAWMGGLARRFEIPKAELKPWLGDNTWAYTRIQHIETASGSADPAIGEDTVRGLPADAPANAGVQFQGAVLWENVYAGSKKPQRPAKHQDGRGPTRVAAEPSTDPFLKYLDDAQSELFAIRATTKADAADTAFRHDVFEALKRTQHLGIESWSPFEIAQHRWRVDLVEWTAPEVFKADRTAAIDAFLEVSTEHTAVITRRRTLQRVLRVVSVFRVPVSHVVIDVRTPQHFTKAYADARVNEFQQAAGKTPQRVGQWCSAKGTGKDIQLHLRVTDPKTPWSGLRSACVWLRCWLECADRRDGEGEGGETECDTAGREIGG</sequence>
<evidence type="ECO:0000313" key="3">
    <source>
        <dbReference type="EMBL" id="TQF00177.1"/>
    </source>
</evidence>
<feature type="region of interest" description="Disordered" evidence="2">
    <location>
        <begin position="1006"/>
        <end position="1026"/>
    </location>
</feature>
<dbReference type="InterPro" id="IPR013762">
    <property type="entry name" value="Integrase-like_cat_sf"/>
</dbReference>
<feature type="region of interest" description="Disordered" evidence="2">
    <location>
        <begin position="787"/>
        <end position="807"/>
    </location>
</feature>
<gene>
    <name evidence="3" type="ORF">FKY71_04855</name>
</gene>
<evidence type="ECO:0000313" key="4">
    <source>
        <dbReference type="Proteomes" id="UP000315400"/>
    </source>
</evidence>
<dbReference type="GO" id="GO:0015074">
    <property type="term" value="P:DNA integration"/>
    <property type="evidence" value="ECO:0007669"/>
    <property type="project" value="InterPro"/>
</dbReference>
<dbReference type="SUPFAM" id="SSF56349">
    <property type="entry name" value="DNA breaking-rejoining enzymes"/>
    <property type="match status" value="1"/>
</dbReference>
<evidence type="ECO:0000256" key="1">
    <source>
        <dbReference type="ARBA" id="ARBA00023172"/>
    </source>
</evidence>
<keyword evidence="1" id="KW-0233">DNA recombination</keyword>
<dbReference type="Gene3D" id="1.10.443.10">
    <property type="entry name" value="Intergrase catalytic core"/>
    <property type="match status" value="1"/>
</dbReference>
<proteinExistence type="predicted"/>
<organism evidence="3 4">
    <name type="scientific">Spiribacter salinus</name>
    <dbReference type="NCBI Taxonomy" id="1335746"/>
    <lineage>
        <taxon>Bacteria</taxon>
        <taxon>Pseudomonadati</taxon>
        <taxon>Pseudomonadota</taxon>
        <taxon>Gammaproteobacteria</taxon>
        <taxon>Chromatiales</taxon>
        <taxon>Ectothiorhodospiraceae</taxon>
        <taxon>Spiribacter</taxon>
    </lineage>
</organism>
<dbReference type="InterPro" id="IPR011010">
    <property type="entry name" value="DNA_brk_join_enz"/>
</dbReference>
<accession>A0A540VTY5</accession>
<evidence type="ECO:0008006" key="5">
    <source>
        <dbReference type="Google" id="ProtNLM"/>
    </source>
</evidence>
<dbReference type="AlphaFoldDB" id="A0A540VTY5"/>
<reference evidence="3 4" key="1">
    <citation type="submission" date="2019-06" db="EMBL/GenBank/DDBJ databases">
        <title>Metagenome assembled Genome of Spiribacter salinus SL48-SHIP from the microbial mat of Salt Lake 48 (Novosibirsk region, Russia).</title>
        <authorList>
            <person name="Shipova A."/>
            <person name="Rozanov A.S."/>
            <person name="Bryanskaya A.V."/>
            <person name="Peltek S.E."/>
        </authorList>
    </citation>
    <scope>NUCLEOTIDE SEQUENCE [LARGE SCALE GENOMIC DNA]</scope>
    <source>
        <strain evidence="3">SL48-SHIP-2</strain>
    </source>
</reference>
<evidence type="ECO:0000256" key="2">
    <source>
        <dbReference type="SAM" id="MobiDB-lite"/>
    </source>
</evidence>